<feature type="transmembrane region" description="Helical" evidence="1">
    <location>
        <begin position="42"/>
        <end position="62"/>
    </location>
</feature>
<keyword evidence="1" id="KW-0472">Membrane</keyword>
<gene>
    <name evidence="2" type="ORF">A0U93_05925</name>
</gene>
<dbReference type="AlphaFoldDB" id="A0A1U9KU08"/>
<sequence length="66" mass="7357">MAPDYATGHAVTRLILILPFAFLLVPLPFLERSSWTLLGIPVVLPWLFAAIPLTSFCLWLAYRVGS</sequence>
<feature type="transmembrane region" description="Helical" evidence="1">
    <location>
        <begin position="12"/>
        <end position="30"/>
    </location>
</feature>
<reference evidence="2 3" key="1">
    <citation type="submission" date="2016-03" db="EMBL/GenBank/DDBJ databases">
        <title>Acetic acid bacteria sequencing.</title>
        <authorList>
            <person name="Brandt J."/>
            <person name="Jakob F."/>
            <person name="Vogel R.F."/>
        </authorList>
    </citation>
    <scope>NUCLEOTIDE SEQUENCE [LARGE SCALE GENOMIC DNA]</scope>
    <source>
        <strain evidence="2 3">NBRC 101099</strain>
    </source>
</reference>
<proteinExistence type="predicted"/>
<dbReference type="Proteomes" id="UP000188604">
    <property type="component" value="Chromosome"/>
</dbReference>
<organism evidence="2 3">
    <name type="scientific">Neoasaia chiangmaiensis</name>
    <dbReference type="NCBI Taxonomy" id="320497"/>
    <lineage>
        <taxon>Bacteria</taxon>
        <taxon>Pseudomonadati</taxon>
        <taxon>Pseudomonadota</taxon>
        <taxon>Alphaproteobacteria</taxon>
        <taxon>Acetobacterales</taxon>
        <taxon>Acetobacteraceae</taxon>
        <taxon>Neoasaia</taxon>
    </lineage>
</organism>
<name>A0A1U9KU08_9PROT</name>
<dbReference type="STRING" id="320497.A0U93_05925"/>
<keyword evidence="1" id="KW-1133">Transmembrane helix</keyword>
<keyword evidence="3" id="KW-1185">Reference proteome</keyword>
<evidence type="ECO:0000313" key="3">
    <source>
        <dbReference type="Proteomes" id="UP000188604"/>
    </source>
</evidence>
<protein>
    <recommendedName>
        <fullName evidence="4">DUF3311 domain-containing protein</fullName>
    </recommendedName>
</protein>
<dbReference type="KEGG" id="nch:A0U93_05925"/>
<evidence type="ECO:0008006" key="4">
    <source>
        <dbReference type="Google" id="ProtNLM"/>
    </source>
</evidence>
<keyword evidence="1" id="KW-0812">Transmembrane</keyword>
<dbReference type="InterPro" id="IPR021741">
    <property type="entry name" value="DUF3311"/>
</dbReference>
<evidence type="ECO:0000313" key="2">
    <source>
        <dbReference type="EMBL" id="AQS89328.1"/>
    </source>
</evidence>
<accession>A0A1U9KU08</accession>
<dbReference type="Pfam" id="PF11755">
    <property type="entry name" value="DUF3311"/>
    <property type="match status" value="1"/>
</dbReference>
<dbReference type="EMBL" id="CP014691">
    <property type="protein sequence ID" value="AQS89328.1"/>
    <property type="molecule type" value="Genomic_DNA"/>
</dbReference>
<evidence type="ECO:0000256" key="1">
    <source>
        <dbReference type="SAM" id="Phobius"/>
    </source>
</evidence>